<evidence type="ECO:0000313" key="7">
    <source>
        <dbReference type="EMBL" id="SMQ80394.1"/>
    </source>
</evidence>
<dbReference type="OrthoDB" id="2489132at2"/>
<evidence type="ECO:0000256" key="4">
    <source>
        <dbReference type="PROSITE-ProRule" id="PRU00284"/>
    </source>
</evidence>
<dbReference type="AlphaFoldDB" id="A0A1Y6FZ93"/>
<dbReference type="SUPFAM" id="SSF58104">
    <property type="entry name" value="Methyl-accepting chemotaxis protein (MCP) signaling domain"/>
    <property type="match status" value="1"/>
</dbReference>
<accession>A0A1Y6FZ93</accession>
<dbReference type="GO" id="GO:0016020">
    <property type="term" value="C:membrane"/>
    <property type="evidence" value="ECO:0007669"/>
    <property type="project" value="UniProtKB-SubCell"/>
</dbReference>
<dbReference type="PROSITE" id="PS50111">
    <property type="entry name" value="CHEMOTAXIS_TRANSDUC_2"/>
    <property type="match status" value="1"/>
</dbReference>
<evidence type="ECO:0000313" key="8">
    <source>
        <dbReference type="Proteomes" id="UP000194450"/>
    </source>
</evidence>
<evidence type="ECO:0000256" key="3">
    <source>
        <dbReference type="ARBA" id="ARBA00029447"/>
    </source>
</evidence>
<feature type="transmembrane region" description="Helical" evidence="5">
    <location>
        <begin position="31"/>
        <end position="51"/>
    </location>
</feature>
<protein>
    <submittedName>
        <fullName evidence="7">Methyl-accepting chemotaxis protein</fullName>
    </submittedName>
</protein>
<comment type="subcellular location">
    <subcellularLocation>
        <location evidence="1">Membrane</location>
    </subcellularLocation>
</comment>
<gene>
    <name evidence="7" type="ORF">SAMN06297229_2156</name>
</gene>
<dbReference type="PANTHER" id="PTHR32089">
    <property type="entry name" value="METHYL-ACCEPTING CHEMOTAXIS PROTEIN MCPB"/>
    <property type="match status" value="1"/>
</dbReference>
<keyword evidence="2 4" id="KW-0807">Transducer</keyword>
<dbReference type="Proteomes" id="UP000194450">
    <property type="component" value="Unassembled WGS sequence"/>
</dbReference>
<name>A0A1Y6FZ93_9GAMM</name>
<evidence type="ECO:0000259" key="6">
    <source>
        <dbReference type="PROSITE" id="PS50111"/>
    </source>
</evidence>
<dbReference type="GO" id="GO:0006935">
    <property type="term" value="P:chemotaxis"/>
    <property type="evidence" value="ECO:0007669"/>
    <property type="project" value="UniProtKB-ARBA"/>
</dbReference>
<sequence length="525" mass="57186">MKHTRVGFLLITLGLALVLQALTLWLLETPWLQLLCNLVIVAAIVLLNQWYTARNDNAAEVQTNAGAAGQADANSRLADVAKNSGSNAISTAELSHTITSLNKVLHNSVARLGNAVRNSNTVSERAQDIYQFSSEVAAAGEQTLQISVTGQRQVQQLTAEIAEMVKESRRAATTVAGLRDKADQILKVTDVIRSIADQTNLLALNAAIESARAGEHGRGFAVVADEVRSLAARTSTATVEVGDLVEAIHQETTSAASIMDLLSEQVERQSATTGTMVTQLGDIAGQAETMEAQLRNIASSVGDNQQDLGENAQLLTEVEAELLNQQQQMDTVTSQATGLEAQAEQLLALLVESDENSPHRQIYDIARHSADRVEALLTAALQSGELTEAQLFSRNYTTVAGVEPKKFETPYTEFFDRELPRIQEAAVEQNSHVVFAITTDPNGYVARHNNAFNQPLTGNQQQDLVGNRSRRMFDDKTGRRCGSHTHKLLLQTYKRDTGEVMHDLSVPIHVNGKHWGGFRIGYHPL</sequence>
<dbReference type="PANTHER" id="PTHR32089:SF120">
    <property type="entry name" value="METHYL-ACCEPTING CHEMOTAXIS PROTEIN TLPQ"/>
    <property type="match status" value="1"/>
</dbReference>
<organism evidence="7 8">
    <name type="scientific">Pseudidiomarina planktonica</name>
    <dbReference type="NCBI Taxonomy" id="1323738"/>
    <lineage>
        <taxon>Bacteria</taxon>
        <taxon>Pseudomonadati</taxon>
        <taxon>Pseudomonadota</taxon>
        <taxon>Gammaproteobacteria</taxon>
        <taxon>Alteromonadales</taxon>
        <taxon>Idiomarinaceae</taxon>
        <taxon>Pseudidiomarina</taxon>
    </lineage>
</organism>
<evidence type="ECO:0000256" key="2">
    <source>
        <dbReference type="ARBA" id="ARBA00023224"/>
    </source>
</evidence>
<dbReference type="GO" id="GO:0007165">
    <property type="term" value="P:signal transduction"/>
    <property type="evidence" value="ECO:0007669"/>
    <property type="project" value="UniProtKB-KW"/>
</dbReference>
<evidence type="ECO:0000256" key="5">
    <source>
        <dbReference type="SAM" id="Phobius"/>
    </source>
</evidence>
<dbReference type="Gene3D" id="1.10.287.950">
    <property type="entry name" value="Methyl-accepting chemotaxis protein"/>
    <property type="match status" value="1"/>
</dbReference>
<dbReference type="SMART" id="SM00283">
    <property type="entry name" value="MA"/>
    <property type="match status" value="1"/>
</dbReference>
<proteinExistence type="inferred from homology"/>
<dbReference type="Pfam" id="PF00015">
    <property type="entry name" value="MCPsignal"/>
    <property type="match status" value="1"/>
</dbReference>
<feature type="domain" description="Methyl-accepting transducer" evidence="6">
    <location>
        <begin position="83"/>
        <end position="319"/>
    </location>
</feature>
<keyword evidence="5" id="KW-0472">Membrane</keyword>
<evidence type="ECO:0000256" key="1">
    <source>
        <dbReference type="ARBA" id="ARBA00004370"/>
    </source>
</evidence>
<dbReference type="InterPro" id="IPR004089">
    <property type="entry name" value="MCPsignal_dom"/>
</dbReference>
<reference evidence="8" key="1">
    <citation type="submission" date="2017-04" db="EMBL/GenBank/DDBJ databases">
        <authorList>
            <person name="Varghese N."/>
            <person name="Submissions S."/>
        </authorList>
    </citation>
    <scope>NUCLEOTIDE SEQUENCE [LARGE SCALE GENOMIC DNA]</scope>
</reference>
<keyword evidence="5" id="KW-0812">Transmembrane</keyword>
<keyword evidence="5" id="KW-1133">Transmembrane helix</keyword>
<keyword evidence="8" id="KW-1185">Reference proteome</keyword>
<comment type="similarity">
    <text evidence="3">Belongs to the methyl-accepting chemotaxis (MCP) protein family.</text>
</comment>
<dbReference type="EMBL" id="FXWH01000003">
    <property type="protein sequence ID" value="SMQ80394.1"/>
    <property type="molecule type" value="Genomic_DNA"/>
</dbReference>